<feature type="chain" id="PRO_5017068823" description="Secreted protein" evidence="2">
    <location>
        <begin position="25"/>
        <end position="138"/>
    </location>
</feature>
<evidence type="ECO:0000256" key="2">
    <source>
        <dbReference type="SAM" id="SignalP"/>
    </source>
</evidence>
<evidence type="ECO:0000256" key="1">
    <source>
        <dbReference type="SAM" id="MobiDB-lite"/>
    </source>
</evidence>
<name>A0A370IDT3_9NOCA</name>
<evidence type="ECO:0000313" key="4">
    <source>
        <dbReference type="Proteomes" id="UP000254869"/>
    </source>
</evidence>
<comment type="caution">
    <text evidence="3">The sequence shown here is derived from an EMBL/GenBank/DDBJ whole genome shotgun (WGS) entry which is preliminary data.</text>
</comment>
<feature type="region of interest" description="Disordered" evidence="1">
    <location>
        <begin position="79"/>
        <end position="138"/>
    </location>
</feature>
<dbReference type="AlphaFoldDB" id="A0A370IDT3"/>
<dbReference type="EMBL" id="QQBC01000001">
    <property type="protein sequence ID" value="RDI68879.1"/>
    <property type="molecule type" value="Genomic_DNA"/>
</dbReference>
<evidence type="ECO:0008006" key="5">
    <source>
        <dbReference type="Google" id="ProtNLM"/>
    </source>
</evidence>
<dbReference type="RefSeq" id="WP_067990604.1">
    <property type="nucleotide sequence ID" value="NZ_QQBC01000001.1"/>
</dbReference>
<feature type="compositionally biased region" description="Low complexity" evidence="1">
    <location>
        <begin position="85"/>
        <end position="126"/>
    </location>
</feature>
<gene>
    <name evidence="3" type="ORF">DFR76_101415</name>
</gene>
<dbReference type="Proteomes" id="UP000254869">
    <property type="component" value="Unassembled WGS sequence"/>
</dbReference>
<reference evidence="3 4" key="1">
    <citation type="submission" date="2018-07" db="EMBL/GenBank/DDBJ databases">
        <title>Genomic Encyclopedia of Type Strains, Phase IV (KMG-IV): sequencing the most valuable type-strain genomes for metagenomic binning, comparative biology and taxonomic classification.</title>
        <authorList>
            <person name="Goeker M."/>
        </authorList>
    </citation>
    <scope>NUCLEOTIDE SEQUENCE [LARGE SCALE GENOMIC DNA]</scope>
    <source>
        <strain evidence="3 4">DSM 44290</strain>
    </source>
</reference>
<keyword evidence="4" id="KW-1185">Reference proteome</keyword>
<sequence length="138" mass="14451">MRTHVPLGLAAAAMVLFAPVTALAATPTDPMPTPDRCESVIPLPSVDVVQHRPLAEGQACASNETASYSPEARQKLDAWWKQIVGGDQQQSGGQQGSGQQQSQQSSNSGQQGQQSQQGQQGQQSGGADQKASTPQKTQ</sequence>
<keyword evidence="2" id="KW-0732">Signal</keyword>
<proteinExistence type="predicted"/>
<evidence type="ECO:0000313" key="3">
    <source>
        <dbReference type="EMBL" id="RDI68879.1"/>
    </source>
</evidence>
<organism evidence="3 4">
    <name type="scientific">Nocardia pseudobrasiliensis</name>
    <dbReference type="NCBI Taxonomy" id="45979"/>
    <lineage>
        <taxon>Bacteria</taxon>
        <taxon>Bacillati</taxon>
        <taxon>Actinomycetota</taxon>
        <taxon>Actinomycetes</taxon>
        <taxon>Mycobacteriales</taxon>
        <taxon>Nocardiaceae</taxon>
        <taxon>Nocardia</taxon>
    </lineage>
</organism>
<feature type="signal peptide" evidence="2">
    <location>
        <begin position="1"/>
        <end position="24"/>
    </location>
</feature>
<accession>A0A370IDT3</accession>
<protein>
    <recommendedName>
        <fullName evidence="5">Secreted protein</fullName>
    </recommendedName>
</protein>